<dbReference type="PRINTS" id="PR00081">
    <property type="entry name" value="GDHRDH"/>
</dbReference>
<dbReference type="SUPFAM" id="SSF51735">
    <property type="entry name" value="NAD(P)-binding Rossmann-fold domains"/>
    <property type="match status" value="1"/>
</dbReference>
<dbReference type="CDD" id="cd05233">
    <property type="entry name" value="SDR_c"/>
    <property type="match status" value="1"/>
</dbReference>
<evidence type="ECO:0000256" key="1">
    <source>
        <dbReference type="ARBA" id="ARBA00006484"/>
    </source>
</evidence>
<evidence type="ECO:0000313" key="2">
    <source>
        <dbReference type="EMBL" id="KXO97882.1"/>
    </source>
</evidence>
<keyword evidence="3" id="KW-1185">Reference proteome</keyword>
<dbReference type="EMBL" id="LSRE01000015">
    <property type="protein sequence ID" value="KXO97882.1"/>
    <property type="molecule type" value="Genomic_DNA"/>
</dbReference>
<dbReference type="PANTHER" id="PTHR42760">
    <property type="entry name" value="SHORT-CHAIN DEHYDROGENASES/REDUCTASES FAMILY MEMBER"/>
    <property type="match status" value="1"/>
</dbReference>
<dbReference type="PRINTS" id="PR00080">
    <property type="entry name" value="SDRFAMILY"/>
</dbReference>
<sequence>MTFDAAALFDLTGRTALVSGASSGIGAAIAEALDGAGARVLRAGRDRARLGPDGISADLTRGATELIEQVDARLGEGGTVDVLVNCAGSNPRPPLADIDDALYREILAVNLDAPFQLGQHYGPRMAERGWGRIINVASTQAHRAFGNSGVYGVAKAGIAGLTRSQSEAWAPRGVTANSITPGLVATPMTTAVLADSERSEYFRRRAHTGTLGAPSDFAAAAVFLAGPGSAWVTGQNLCVDGGLSVT</sequence>
<gene>
    <name evidence="2" type="ORF">AXK61_21180</name>
</gene>
<proteinExistence type="inferred from homology"/>
<dbReference type="PANTHER" id="PTHR42760:SF135">
    <property type="entry name" value="BLL7886 PROTEIN"/>
    <property type="match status" value="1"/>
</dbReference>
<dbReference type="InterPro" id="IPR036291">
    <property type="entry name" value="NAD(P)-bd_dom_sf"/>
</dbReference>
<comment type="caution">
    <text evidence="2">The sequence shown here is derived from an EMBL/GenBank/DDBJ whole genome shotgun (WGS) entry which is preliminary data.</text>
</comment>
<reference evidence="2 3" key="1">
    <citation type="submission" date="2016-02" db="EMBL/GenBank/DDBJ databases">
        <authorList>
            <person name="Teng J.L."/>
            <person name="Tang Y."/>
            <person name="Huang Y."/>
            <person name="Guo F."/>
            <person name="Wei W."/>
            <person name="Chen J.H."/>
            <person name="Wong S.Y."/>
            <person name="Lau S.K."/>
            <person name="Woo P.C."/>
        </authorList>
    </citation>
    <scope>NUCLEOTIDE SEQUENCE [LARGE SCALE GENOMIC DNA]</scope>
    <source>
        <strain evidence="2 3">JCM 13375</strain>
    </source>
</reference>
<comment type="similarity">
    <text evidence="1">Belongs to the short-chain dehydrogenases/reductases (SDR) family.</text>
</comment>
<accession>A0A137ZI67</accession>
<evidence type="ECO:0000313" key="3">
    <source>
        <dbReference type="Proteomes" id="UP000070409"/>
    </source>
</evidence>
<name>A0A137ZI67_9ACTN</name>
<protein>
    <submittedName>
        <fullName evidence="2">Dehydrogenase</fullName>
    </submittedName>
</protein>
<organism evidence="2 3">
    <name type="scientific">Tsukamurella pseudospumae</name>
    <dbReference type="NCBI Taxonomy" id="239498"/>
    <lineage>
        <taxon>Bacteria</taxon>
        <taxon>Bacillati</taxon>
        <taxon>Actinomycetota</taxon>
        <taxon>Actinomycetes</taxon>
        <taxon>Mycobacteriales</taxon>
        <taxon>Tsukamurellaceae</taxon>
        <taxon>Tsukamurella</taxon>
    </lineage>
</organism>
<dbReference type="Gene3D" id="3.40.50.720">
    <property type="entry name" value="NAD(P)-binding Rossmann-like Domain"/>
    <property type="match status" value="1"/>
</dbReference>
<dbReference type="InterPro" id="IPR002347">
    <property type="entry name" value="SDR_fam"/>
</dbReference>
<dbReference type="InterPro" id="IPR020904">
    <property type="entry name" value="Sc_DH/Rdtase_CS"/>
</dbReference>
<dbReference type="PROSITE" id="PS00061">
    <property type="entry name" value="ADH_SHORT"/>
    <property type="match status" value="1"/>
</dbReference>
<dbReference type="RefSeq" id="WP_068745668.1">
    <property type="nucleotide sequence ID" value="NZ_LSRE01000015.1"/>
</dbReference>
<dbReference type="Proteomes" id="UP000070409">
    <property type="component" value="Unassembled WGS sequence"/>
</dbReference>
<dbReference type="Pfam" id="PF13561">
    <property type="entry name" value="adh_short_C2"/>
    <property type="match status" value="1"/>
</dbReference>